<protein>
    <submittedName>
        <fullName evidence="1">Transporter</fullName>
    </submittedName>
</protein>
<sequence>MKFWGEAHTRNLTPVGVTLLAIALPVASQTIDTNRPGFTFAPTVVPHQKLQFEGGIGYDKYSDSVSAPRAELRYGAARGVELFVSSLNWDDGDRADLAMGTKLAIDTLSNTTQMALLLQVSAPTGDSNISSDRWDPSAAFIWAHSGALSLAGTARVTQLGNGVQFDNGLKLILPSPDRRAAFVEWELNWREGGDAAHWLNGGYQWLLSDRFQLDVNAGLGLNDEAGDYRVGLGLSRLF</sequence>
<organism evidence="1 2">
    <name type="scientific">Congregibacter variabilis</name>
    <dbReference type="NCBI Taxonomy" id="3081200"/>
    <lineage>
        <taxon>Bacteria</taxon>
        <taxon>Pseudomonadati</taxon>
        <taxon>Pseudomonadota</taxon>
        <taxon>Gammaproteobacteria</taxon>
        <taxon>Cellvibrionales</taxon>
        <taxon>Halieaceae</taxon>
        <taxon>Congregibacter</taxon>
    </lineage>
</organism>
<dbReference type="RefSeq" id="WP_407347548.1">
    <property type="nucleotide sequence ID" value="NZ_CP136864.1"/>
</dbReference>
<keyword evidence="2" id="KW-1185">Reference proteome</keyword>
<reference evidence="1 2" key="1">
    <citation type="submission" date="2023-10" db="EMBL/GenBank/DDBJ databases">
        <title>Two novel species belonging to the OM43/NOR5 clade.</title>
        <authorList>
            <person name="Park M."/>
        </authorList>
    </citation>
    <scope>NUCLEOTIDE SEQUENCE [LARGE SCALE GENOMIC DNA]</scope>
    <source>
        <strain evidence="1 2">IMCC43200</strain>
    </source>
</reference>
<evidence type="ECO:0000313" key="2">
    <source>
        <dbReference type="Proteomes" id="UP001626537"/>
    </source>
</evidence>
<dbReference type="Proteomes" id="UP001626537">
    <property type="component" value="Chromosome"/>
</dbReference>
<dbReference type="InterPro" id="IPR025737">
    <property type="entry name" value="FApF"/>
</dbReference>
<gene>
    <name evidence="1" type="ORF">R0135_14000</name>
</gene>
<evidence type="ECO:0000313" key="1">
    <source>
        <dbReference type="EMBL" id="WOJ92890.1"/>
    </source>
</evidence>
<proteinExistence type="predicted"/>
<accession>A0ABZ0I165</accession>
<dbReference type="Pfam" id="PF13557">
    <property type="entry name" value="Phenol_MetA_deg"/>
    <property type="match status" value="1"/>
</dbReference>
<dbReference type="EMBL" id="CP136864">
    <property type="protein sequence ID" value="WOJ92890.1"/>
    <property type="molecule type" value="Genomic_DNA"/>
</dbReference>
<name>A0ABZ0I165_9GAMM</name>